<dbReference type="InterPro" id="IPR024778">
    <property type="entry name" value="Put_cellulase"/>
</dbReference>
<dbReference type="Proteomes" id="UP001058003">
    <property type="component" value="Chromosome"/>
</dbReference>
<feature type="compositionally biased region" description="Low complexity" evidence="1">
    <location>
        <begin position="8"/>
        <end position="21"/>
    </location>
</feature>
<dbReference type="SUPFAM" id="SSF51445">
    <property type="entry name" value="(Trans)glycosidases"/>
    <property type="match status" value="1"/>
</dbReference>
<dbReference type="InterPro" id="IPR017853">
    <property type="entry name" value="GH"/>
</dbReference>
<accession>A0A9Q9MRR0</accession>
<protein>
    <recommendedName>
        <fullName evidence="4">Sugar-binding cellulase-like protein</fullName>
    </recommendedName>
</protein>
<proteinExistence type="predicted"/>
<dbReference type="Gene3D" id="3.20.20.80">
    <property type="entry name" value="Glycosidases"/>
    <property type="match status" value="1"/>
</dbReference>
<evidence type="ECO:0000313" key="2">
    <source>
        <dbReference type="EMBL" id="UWZ58752.1"/>
    </source>
</evidence>
<sequence>MPPRRGRSTSSWPRRSWPRSPACCCSPPCVSNSSKGSPPVPSNTDKLTITLWDFTWYTRTGPGEPFADLDAAFAQAVERGYNTVRVCAMPFLLFRSGLDTTALTFTGLGGGYAQRTRWYDVPGEATIDGRAHLLALFTAAARHGCRIIVSSWEYQQSPAFLSVPDWHHALSSVPPADRADVLADAHADLVDHVTAHGLAGQLAFVELHNEVQFGRLADVGSPGEDPLQALQPYLTAAIDRFKRRHPEVPVTVNVARVPVGSMRFLPANADVAVFHPYLNGVLEELHDAFALRSPDRPFPQGLARRELLRDGAPDLDAWWPPDADRWRLDATVVGHREVYVHDWCDPAKWDRWLYDRYAVHRHAMRQKLELWITAAADWAAANDIPLVLGEGWVGYTPLHGTFEEGPVGAQFCREAVGLASQVGAWGTVVCSNAAPHHPMWHDVALQVELNREFAG</sequence>
<gene>
    <name evidence="2" type="ORF">Daura_22830</name>
</gene>
<dbReference type="AlphaFoldDB" id="A0A9Q9MRR0"/>
<name>A0A9Q9MRR0_9ACTN</name>
<reference evidence="2" key="1">
    <citation type="submission" date="2021-04" db="EMBL/GenBank/DDBJ databases">
        <title>Dactylosporangium aurantiacum NRRL B-8018 full assembly.</title>
        <authorList>
            <person name="Hartkoorn R.C."/>
            <person name="Beaudoing E."/>
            <person name="Hot D."/>
        </authorList>
    </citation>
    <scope>NUCLEOTIDE SEQUENCE</scope>
    <source>
        <strain evidence="2">NRRL B-8018</strain>
    </source>
</reference>
<evidence type="ECO:0000313" key="3">
    <source>
        <dbReference type="Proteomes" id="UP001058003"/>
    </source>
</evidence>
<keyword evidence="3" id="KW-1185">Reference proteome</keyword>
<dbReference type="KEGG" id="daur:Daura_22830"/>
<dbReference type="EMBL" id="CP073767">
    <property type="protein sequence ID" value="UWZ58752.1"/>
    <property type="molecule type" value="Genomic_DNA"/>
</dbReference>
<dbReference type="Pfam" id="PF12876">
    <property type="entry name" value="Cellulase-like"/>
    <property type="match status" value="1"/>
</dbReference>
<organism evidence="2 3">
    <name type="scientific">Dactylosporangium aurantiacum</name>
    <dbReference type="NCBI Taxonomy" id="35754"/>
    <lineage>
        <taxon>Bacteria</taxon>
        <taxon>Bacillati</taxon>
        <taxon>Actinomycetota</taxon>
        <taxon>Actinomycetes</taxon>
        <taxon>Micromonosporales</taxon>
        <taxon>Micromonosporaceae</taxon>
        <taxon>Dactylosporangium</taxon>
    </lineage>
</organism>
<feature type="region of interest" description="Disordered" evidence="1">
    <location>
        <begin position="1"/>
        <end position="21"/>
    </location>
</feature>
<evidence type="ECO:0000256" key="1">
    <source>
        <dbReference type="SAM" id="MobiDB-lite"/>
    </source>
</evidence>
<evidence type="ECO:0008006" key="4">
    <source>
        <dbReference type="Google" id="ProtNLM"/>
    </source>
</evidence>